<dbReference type="SUPFAM" id="SSF52540">
    <property type="entry name" value="P-loop containing nucleoside triphosphate hydrolases"/>
    <property type="match status" value="1"/>
</dbReference>
<feature type="domain" description="ATPase of the ABC class C-terminal" evidence="1">
    <location>
        <begin position="169"/>
        <end position="447"/>
    </location>
</feature>
<dbReference type="InterPro" id="IPR019195">
    <property type="entry name" value="ABC_ATPase_put"/>
</dbReference>
<dbReference type="PANTHER" id="PTHR38149:SF1">
    <property type="entry name" value="ATPASE"/>
    <property type="match status" value="1"/>
</dbReference>
<feature type="domain" description="MRB1590-like C-terminal" evidence="3">
    <location>
        <begin position="469"/>
        <end position="567"/>
    </location>
</feature>
<evidence type="ECO:0000259" key="2">
    <source>
        <dbReference type="Pfam" id="PF20446"/>
    </source>
</evidence>
<accession>A0A844GZZ4</accession>
<dbReference type="Pfam" id="PF20446">
    <property type="entry name" value="ABC_N"/>
    <property type="match status" value="1"/>
</dbReference>
<protein>
    <submittedName>
        <fullName evidence="4">ATPase</fullName>
    </submittedName>
</protein>
<proteinExistence type="predicted"/>
<dbReference type="Pfam" id="PF21117">
    <property type="entry name" value="MRB1590_C"/>
    <property type="match status" value="1"/>
</dbReference>
<organism evidence="4 5">
    <name type="scientific">Cyanobacterium aponinum 0216</name>
    <dbReference type="NCBI Taxonomy" id="2676140"/>
    <lineage>
        <taxon>Bacteria</taxon>
        <taxon>Bacillati</taxon>
        <taxon>Cyanobacteriota</taxon>
        <taxon>Cyanophyceae</taxon>
        <taxon>Oscillatoriophycideae</taxon>
        <taxon>Chroococcales</taxon>
        <taxon>Geminocystaceae</taxon>
        <taxon>Cyanobacterium</taxon>
    </lineage>
</organism>
<comment type="caution">
    <text evidence="4">The sequence shown here is derived from an EMBL/GenBank/DDBJ whole genome shotgun (WGS) entry which is preliminary data.</text>
</comment>
<dbReference type="Pfam" id="PF09818">
    <property type="entry name" value="ABC_ATPase"/>
    <property type="match status" value="1"/>
</dbReference>
<reference evidence="4 5" key="1">
    <citation type="submission" date="2019-11" db="EMBL/GenBank/DDBJ databases">
        <title>Isolation of a new High Light Tolerant Cyanobacteria.</title>
        <authorList>
            <person name="Dobson Z."/>
            <person name="Vaughn N."/>
            <person name="Vaughn M."/>
            <person name="Fromme P."/>
            <person name="Mazor Y."/>
        </authorList>
    </citation>
    <scope>NUCLEOTIDE SEQUENCE [LARGE SCALE GENOMIC DNA]</scope>
    <source>
        <strain evidence="4 5">0216</strain>
    </source>
</reference>
<dbReference type="EMBL" id="WMIA01000039">
    <property type="protein sequence ID" value="MTF40642.1"/>
    <property type="molecule type" value="Genomic_DNA"/>
</dbReference>
<evidence type="ECO:0000313" key="4">
    <source>
        <dbReference type="EMBL" id="MTF40642.1"/>
    </source>
</evidence>
<feature type="domain" description="ATPase of the ABC class N-terminal" evidence="2">
    <location>
        <begin position="6"/>
        <end position="164"/>
    </location>
</feature>
<dbReference type="PANTHER" id="PTHR38149">
    <property type="entry name" value="ATPASE"/>
    <property type="match status" value="1"/>
</dbReference>
<sequence length="572" mass="63834">MKNNLQLKELLKNLDGKSYPAYKSIKSEYKFDNFNLIIDHVQGDPFASPSKIRIKINQSIAKFPENLFDSSIRNIALTDYIHRQIIDHLKQISQRRGSGKSGLIAIADIAQEVIQRSSVLLNKQELEVRLVVGLPANGRRILGFQAIELLCENIPEIVNKCLLYDVLNHQDVKYHVETVEDANYIRQELENQDLVAFVANDAILPRDSGISPLPLQGKEVIKFQSPPSLEVEFICPNRGKVRGMGIKKGITLIVGGGYHGKSTLLHAIELGIYNHIPDDGRELVITNSTGVKIRAEDGRSITGVDISPFINHLPQGKSTVNFHTPNASGSTSQSANIMEALEVGSKLLLIDEDTSATNFMIRDGRMQKLIAKEKEPITPLVDKIKALYEDYGVSTILVMGGSGDYFEVANTVIAMDSFQPLDVTDKAKQIALDFPQFREGGDSIKFGKITPRFINPESISAKRGKRDVKIQVRDLDTIQFGIENIDLASVSQLVENGQLRAIAFSILYTQKKYLGQKKSLSEAINLLMKDLEMKGLDILTDFPQGDLTMFRHFELACAINRLRSLKTFKKLD</sequence>
<dbReference type="AlphaFoldDB" id="A0A844GZZ4"/>
<dbReference type="InterPro" id="IPR027417">
    <property type="entry name" value="P-loop_NTPase"/>
</dbReference>
<dbReference type="InterPro" id="IPR049069">
    <property type="entry name" value="MRB1590-like_C"/>
</dbReference>
<evidence type="ECO:0000313" key="5">
    <source>
        <dbReference type="Proteomes" id="UP000437131"/>
    </source>
</evidence>
<name>A0A844GZZ4_9CHRO</name>
<gene>
    <name evidence="4" type="ORF">GGC33_17180</name>
</gene>
<evidence type="ECO:0000259" key="1">
    <source>
        <dbReference type="Pfam" id="PF09818"/>
    </source>
</evidence>
<dbReference type="Proteomes" id="UP000437131">
    <property type="component" value="Unassembled WGS sequence"/>
</dbReference>
<dbReference type="RefSeq" id="WP_155084717.1">
    <property type="nucleotide sequence ID" value="NZ_WMIA01000039.1"/>
</dbReference>
<dbReference type="InterPro" id="IPR046834">
    <property type="entry name" value="ABC_ATPase_C"/>
</dbReference>
<dbReference type="InterPro" id="IPR046833">
    <property type="entry name" value="ABC_N"/>
</dbReference>
<evidence type="ECO:0000259" key="3">
    <source>
        <dbReference type="Pfam" id="PF21117"/>
    </source>
</evidence>